<dbReference type="Pfam" id="PF04969">
    <property type="entry name" value="CS"/>
    <property type="match status" value="1"/>
</dbReference>
<sequence length="338" mass="37359">MAAIDAALASGKDVVDASIASREAELAERGEFTYVLIPHEAHRPMVEYKHPKNTTLEDDDLREALKLHFSNSGTLTEEQLAAYCLSLKQQIHAKDPECEVRDRDLLAVAHGVSVDTFALTVPDKEHQRAVSLYCDDKGHAKNAPVNARACGLARACGHADQQFRGDCFVSRYFDDEDAWLREDFTIEDMKSDAPWVKDQKSISKKSPGGMASLSDMYAKLGQANSGQAPVKFDQSEEEKRILALERGGDGYTWTQTQTEVEVRVYVPSGTRGKDVTVSIKRNALIVKHGASSLLHVDRLTAPIDVDESTWYMGDDCVICALEKARSGAWDEIGDRALK</sequence>
<evidence type="ECO:0000256" key="2">
    <source>
        <dbReference type="ARBA" id="ARBA00022490"/>
    </source>
</evidence>
<reference evidence="4" key="1">
    <citation type="submission" date="2021-01" db="EMBL/GenBank/DDBJ databases">
        <authorList>
            <person name="Corre E."/>
            <person name="Pelletier E."/>
            <person name="Niang G."/>
            <person name="Scheremetjew M."/>
            <person name="Finn R."/>
            <person name="Kale V."/>
            <person name="Holt S."/>
            <person name="Cochrane G."/>
            <person name="Meng A."/>
            <person name="Brown T."/>
            <person name="Cohen L."/>
        </authorList>
    </citation>
    <scope>NUCLEOTIDE SEQUENCE</scope>
    <source>
        <strain evidence="4">CCMP1756</strain>
    </source>
</reference>
<proteinExistence type="predicted"/>
<evidence type="ECO:0000259" key="3">
    <source>
        <dbReference type="PROSITE" id="PS51203"/>
    </source>
</evidence>
<evidence type="ECO:0000313" key="5">
    <source>
        <dbReference type="EMBL" id="CAH0371373.1"/>
    </source>
</evidence>
<dbReference type="GO" id="GO:0051082">
    <property type="term" value="F:unfolded protein binding"/>
    <property type="evidence" value="ECO:0007669"/>
    <property type="project" value="TreeGrafter"/>
</dbReference>
<dbReference type="Proteomes" id="UP000789595">
    <property type="component" value="Unassembled WGS sequence"/>
</dbReference>
<dbReference type="SUPFAM" id="SSF49764">
    <property type="entry name" value="HSP20-like chaperones"/>
    <property type="match status" value="1"/>
</dbReference>
<evidence type="ECO:0000256" key="1">
    <source>
        <dbReference type="ARBA" id="ARBA00004496"/>
    </source>
</evidence>
<dbReference type="EMBL" id="CAKKNE010000003">
    <property type="protein sequence ID" value="CAH0371373.1"/>
    <property type="molecule type" value="Genomic_DNA"/>
</dbReference>
<dbReference type="GO" id="GO:0005737">
    <property type="term" value="C:cytoplasm"/>
    <property type="evidence" value="ECO:0007669"/>
    <property type="project" value="UniProtKB-SubCell"/>
</dbReference>
<protein>
    <recommendedName>
        <fullName evidence="3">CS domain-containing protein</fullName>
    </recommendedName>
</protein>
<dbReference type="CDD" id="cd06467">
    <property type="entry name" value="p23_NUDC_like"/>
    <property type="match status" value="1"/>
</dbReference>
<dbReference type="Gene3D" id="2.60.40.790">
    <property type="match status" value="1"/>
</dbReference>
<feature type="domain" description="CS" evidence="3">
    <location>
        <begin position="246"/>
        <end position="333"/>
    </location>
</feature>
<dbReference type="InterPro" id="IPR007052">
    <property type="entry name" value="CS_dom"/>
</dbReference>
<keyword evidence="6" id="KW-1185">Reference proteome</keyword>
<dbReference type="PANTHER" id="PTHR12356:SF3">
    <property type="entry name" value="NUCLEAR MIGRATION PROTEIN NUDC"/>
    <property type="match status" value="1"/>
</dbReference>
<evidence type="ECO:0000313" key="6">
    <source>
        <dbReference type="Proteomes" id="UP000789595"/>
    </source>
</evidence>
<comment type="subcellular location">
    <subcellularLocation>
        <location evidence="1">Cytoplasm</location>
    </subcellularLocation>
</comment>
<dbReference type="EMBL" id="HBIW01022883">
    <property type="protein sequence ID" value="CAE0704288.1"/>
    <property type="molecule type" value="Transcribed_RNA"/>
</dbReference>
<dbReference type="OrthoDB" id="496827at2759"/>
<dbReference type="PROSITE" id="PS51203">
    <property type="entry name" value="CS"/>
    <property type="match status" value="1"/>
</dbReference>
<reference evidence="5" key="2">
    <citation type="submission" date="2021-11" db="EMBL/GenBank/DDBJ databases">
        <authorList>
            <consortium name="Genoscope - CEA"/>
            <person name="William W."/>
        </authorList>
    </citation>
    <scope>NUCLEOTIDE SEQUENCE</scope>
</reference>
<dbReference type="InterPro" id="IPR008978">
    <property type="entry name" value="HSP20-like_chaperone"/>
</dbReference>
<name>A0A7S4A5D1_9STRA</name>
<keyword evidence="2" id="KW-0963">Cytoplasm</keyword>
<dbReference type="InterPro" id="IPR037898">
    <property type="entry name" value="NudC_fam"/>
</dbReference>
<dbReference type="AlphaFoldDB" id="A0A7S4A5D1"/>
<dbReference type="PANTHER" id="PTHR12356">
    <property type="entry name" value="NUCLEAR MOVEMENT PROTEIN NUDC"/>
    <property type="match status" value="1"/>
</dbReference>
<dbReference type="GO" id="GO:0006457">
    <property type="term" value="P:protein folding"/>
    <property type="evidence" value="ECO:0007669"/>
    <property type="project" value="TreeGrafter"/>
</dbReference>
<organism evidence="4">
    <name type="scientific">Pelagomonas calceolata</name>
    <dbReference type="NCBI Taxonomy" id="35677"/>
    <lineage>
        <taxon>Eukaryota</taxon>
        <taxon>Sar</taxon>
        <taxon>Stramenopiles</taxon>
        <taxon>Ochrophyta</taxon>
        <taxon>Pelagophyceae</taxon>
        <taxon>Pelagomonadales</taxon>
        <taxon>Pelagomonadaceae</taxon>
        <taxon>Pelagomonas</taxon>
    </lineage>
</organism>
<evidence type="ECO:0000313" key="4">
    <source>
        <dbReference type="EMBL" id="CAE0704288.1"/>
    </source>
</evidence>
<accession>A0A7S4A5D1</accession>
<gene>
    <name evidence="4" type="ORF">PCAL00307_LOCUS19736</name>
    <name evidence="5" type="ORF">PECAL_3P13120</name>
</gene>